<dbReference type="PANTHER" id="PTHR38442">
    <property type="entry name" value="INNER MEMBRANE PROTEIN-RELATED"/>
    <property type="match status" value="1"/>
</dbReference>
<sequence>MGVSVHNGDMGKHELPETTGAAGTVAVTTVRGPEKDPLAVPGPSAEVEAQRRKALRRHKAFALGLLIFAAVVYLICRYIETRPGDTAAWVGFVRAASEAGMIGGLADWFAVTALFRHPMGLPIPHTALIRKKKDELGVALSSFVGENFLNAQLITEKVRQAKIPERAGQWLAQPENSEVVSREVGKLTANVVKAIDPEDAEAVINSALIDKLAEPAWGPPLGRLLDQLIAEGKAEPVVQQLTEWVHKKALGSEDLIDRLLNERRPIWAPKFVNELVGDRVYRELIQFTEAVSTDPNHEARQSIRRFLTKLATDLQYDAGMITKVEEIKHDVMGSAAVTQAAPTIWASASASLIDAASDPDSMLRRKIAELSVRWGERVLNDETLRTDLDRRLMGAATFLADNYAPEVTGIISETIERWDADEASDKIELMVGKDLQWIRVNGTVVGALAGLAIYTVSHLMFGA</sequence>
<dbReference type="KEGG" id="cef:CE0393"/>
<evidence type="ECO:0000313" key="3">
    <source>
        <dbReference type="Proteomes" id="UP000001409"/>
    </source>
</evidence>
<dbReference type="eggNOG" id="COG2733">
    <property type="taxonomic scope" value="Bacteria"/>
</dbReference>
<dbReference type="HOGENOM" id="CLU_036718_0_0_11"/>
<evidence type="ECO:0000313" key="2">
    <source>
        <dbReference type="EMBL" id="BAC17203.1"/>
    </source>
</evidence>
<dbReference type="AlphaFoldDB" id="Q8FSJ8"/>
<keyword evidence="1" id="KW-0472">Membrane</keyword>
<dbReference type="PANTHER" id="PTHR38442:SF1">
    <property type="entry name" value="INNER MEMBRANE PROTEIN"/>
    <property type="match status" value="1"/>
</dbReference>
<dbReference type="EMBL" id="BA000035">
    <property type="protein sequence ID" value="BAC17203.1"/>
    <property type="molecule type" value="Genomic_DNA"/>
</dbReference>
<keyword evidence="1" id="KW-0812">Transmembrane</keyword>
<accession>Q8FSJ8</accession>
<proteinExistence type="predicted"/>
<feature type="transmembrane region" description="Helical" evidence="1">
    <location>
        <begin position="60"/>
        <end position="80"/>
    </location>
</feature>
<dbReference type="Pfam" id="PF04286">
    <property type="entry name" value="DUF445"/>
    <property type="match status" value="1"/>
</dbReference>
<keyword evidence="3" id="KW-1185">Reference proteome</keyword>
<protein>
    <recommendedName>
        <fullName evidence="4">DUF445 domain-containing protein</fullName>
    </recommendedName>
</protein>
<feature type="transmembrane region" description="Helical" evidence="1">
    <location>
        <begin position="92"/>
        <end position="115"/>
    </location>
</feature>
<dbReference type="Proteomes" id="UP000001409">
    <property type="component" value="Chromosome"/>
</dbReference>
<reference evidence="2 3" key="1">
    <citation type="journal article" date="2003" name="Genome Res.">
        <title>Comparative complete genome sequence analysis of the amino acid replacements responsible for the thermostability of Corynebacterium efficiens.</title>
        <authorList>
            <person name="Nishio Y."/>
            <person name="Nakamura Y."/>
            <person name="Kawarabayasi Y."/>
            <person name="Usuda Y."/>
            <person name="Kimura E."/>
            <person name="Sugimoto S."/>
            <person name="Matsui K."/>
            <person name="Yamagishi A."/>
            <person name="Kikuchi H."/>
            <person name="Ikeo K."/>
            <person name="Gojobori T."/>
        </authorList>
    </citation>
    <scope>NUCLEOTIDE SEQUENCE [LARGE SCALE GENOMIC DNA]</scope>
    <source>
        <strain evidence="3">DSM 44549 / YS-314 / AJ 12310 / JCM 11189 / NBRC 100395</strain>
    </source>
</reference>
<feature type="transmembrane region" description="Helical" evidence="1">
    <location>
        <begin position="440"/>
        <end position="461"/>
    </location>
</feature>
<dbReference type="GO" id="GO:0005886">
    <property type="term" value="C:plasma membrane"/>
    <property type="evidence" value="ECO:0007669"/>
    <property type="project" value="TreeGrafter"/>
</dbReference>
<organism evidence="2 3">
    <name type="scientific">Corynebacterium efficiens (strain DSM 44549 / YS-314 / AJ 12310 / JCM 11189 / NBRC 100395)</name>
    <dbReference type="NCBI Taxonomy" id="196164"/>
    <lineage>
        <taxon>Bacteria</taxon>
        <taxon>Bacillati</taxon>
        <taxon>Actinomycetota</taxon>
        <taxon>Actinomycetes</taxon>
        <taxon>Mycobacteriales</taxon>
        <taxon>Corynebacteriaceae</taxon>
        <taxon>Corynebacterium</taxon>
    </lineage>
</organism>
<evidence type="ECO:0008006" key="4">
    <source>
        <dbReference type="Google" id="ProtNLM"/>
    </source>
</evidence>
<evidence type="ECO:0000256" key="1">
    <source>
        <dbReference type="SAM" id="Phobius"/>
    </source>
</evidence>
<dbReference type="STRING" id="196164.gene:10740791"/>
<dbReference type="InterPro" id="IPR007383">
    <property type="entry name" value="DUF445"/>
</dbReference>
<keyword evidence="1" id="KW-1133">Transmembrane helix</keyword>
<name>Q8FSJ8_COREF</name>